<dbReference type="GO" id="GO:0016491">
    <property type="term" value="F:oxidoreductase activity"/>
    <property type="evidence" value="ECO:0007669"/>
    <property type="project" value="UniProtKB-KW"/>
</dbReference>
<accession>A0A3E2HAF9</accession>
<gene>
    <name evidence="5" type="ORF">B7463_g5962</name>
</gene>
<keyword evidence="2" id="KW-0560">Oxidoreductase</keyword>
<comment type="caution">
    <text evidence="5">The sequence shown here is derived from an EMBL/GenBank/DDBJ whole genome shotgun (WGS) entry which is preliminary data.</text>
</comment>
<dbReference type="Pfam" id="PF14226">
    <property type="entry name" value="DIOX_N"/>
    <property type="match status" value="1"/>
</dbReference>
<feature type="non-terminal residue" evidence="5">
    <location>
        <position position="320"/>
    </location>
</feature>
<dbReference type="OrthoDB" id="288590at2759"/>
<dbReference type="Proteomes" id="UP000258309">
    <property type="component" value="Unassembled WGS sequence"/>
</dbReference>
<dbReference type="EMBL" id="NCSJ02000101">
    <property type="protein sequence ID" value="RFU30378.1"/>
    <property type="molecule type" value="Genomic_DNA"/>
</dbReference>
<dbReference type="InterPro" id="IPR027443">
    <property type="entry name" value="IPNS-like_sf"/>
</dbReference>
<sequence>MSSTATKTDTPRTLRLTNGKTFTFLSNQSTTEEQIPLIDISRMYSDKLEDRQDLAEEVRDAAHNVGFFSMINHDVDLKLATAVLDQAKEFFALPNGKKMEVRTDLIPDEYCGYHPMEGYNPNGWKRRDLYEAFNWNYNPAKDPDYPDLSIPQINLWPKDTPVFEETLCRYQTQMILFARKLTRMFALALHMPEDAFDDYVKRPEAGMRVVHYPQQEASRDDQNGIGAHTDVECFTIIISDGTAGLADGSNTIHRVINESGRERYSAPFFWGFDRETLLNPIPTCVSEENPPKYPLMTAGEYYLWRTRGQKKLWKIGDAHQ</sequence>
<protein>
    <recommendedName>
        <fullName evidence="4">Non-haem dioxygenase N-terminal domain-containing protein</fullName>
    </recommendedName>
</protein>
<name>A0A3E2HAF9_SCYLI</name>
<organism evidence="5 6">
    <name type="scientific">Scytalidium lignicola</name>
    <name type="common">Hyphomycete</name>
    <dbReference type="NCBI Taxonomy" id="5539"/>
    <lineage>
        <taxon>Eukaryota</taxon>
        <taxon>Fungi</taxon>
        <taxon>Dikarya</taxon>
        <taxon>Ascomycota</taxon>
        <taxon>Pezizomycotina</taxon>
        <taxon>Leotiomycetes</taxon>
        <taxon>Leotiomycetes incertae sedis</taxon>
        <taxon>Scytalidium</taxon>
    </lineage>
</organism>
<keyword evidence="1" id="KW-0479">Metal-binding</keyword>
<dbReference type="Gene3D" id="2.60.120.330">
    <property type="entry name" value="B-lactam Antibiotic, Isopenicillin N Synthase, Chain"/>
    <property type="match status" value="2"/>
</dbReference>
<dbReference type="InterPro" id="IPR026992">
    <property type="entry name" value="DIOX_N"/>
</dbReference>
<dbReference type="OMA" id="NSRFRCA"/>
<dbReference type="STRING" id="5539.A0A3E2HAF9"/>
<evidence type="ECO:0000313" key="5">
    <source>
        <dbReference type="EMBL" id="RFU30378.1"/>
    </source>
</evidence>
<dbReference type="AlphaFoldDB" id="A0A3E2HAF9"/>
<reference evidence="5 6" key="1">
    <citation type="submission" date="2018-05" db="EMBL/GenBank/DDBJ databases">
        <title>Draft genome sequence of Scytalidium lignicola DSM 105466, a ubiquitous saprotrophic fungus.</title>
        <authorList>
            <person name="Buettner E."/>
            <person name="Gebauer A.M."/>
            <person name="Hofrichter M."/>
            <person name="Liers C."/>
            <person name="Kellner H."/>
        </authorList>
    </citation>
    <scope>NUCLEOTIDE SEQUENCE [LARGE SCALE GENOMIC DNA]</scope>
    <source>
        <strain evidence="5 6">DSM 105466</strain>
    </source>
</reference>
<keyword evidence="3" id="KW-0408">Iron</keyword>
<proteinExistence type="predicted"/>
<feature type="non-terminal residue" evidence="5">
    <location>
        <position position="1"/>
    </location>
</feature>
<evidence type="ECO:0000313" key="6">
    <source>
        <dbReference type="Proteomes" id="UP000258309"/>
    </source>
</evidence>
<dbReference type="PANTHER" id="PTHR10209">
    <property type="entry name" value="OXIDOREDUCTASE, 2OG-FE II OXYGENASE FAMILY PROTEIN"/>
    <property type="match status" value="1"/>
</dbReference>
<feature type="domain" description="Non-haem dioxygenase N-terminal" evidence="4">
    <location>
        <begin position="35"/>
        <end position="158"/>
    </location>
</feature>
<evidence type="ECO:0000256" key="3">
    <source>
        <dbReference type="ARBA" id="ARBA00023004"/>
    </source>
</evidence>
<dbReference type="PANTHER" id="PTHR10209:SF885">
    <property type="entry name" value="2OG-FE(II) OXYGENASE FAMILY, PUTATIVE (AFU_ORTHOLOGUE AFUA_2G00750)-RELATED"/>
    <property type="match status" value="1"/>
</dbReference>
<evidence type="ECO:0000256" key="1">
    <source>
        <dbReference type="ARBA" id="ARBA00022723"/>
    </source>
</evidence>
<keyword evidence="6" id="KW-1185">Reference proteome</keyword>
<evidence type="ECO:0000259" key="4">
    <source>
        <dbReference type="Pfam" id="PF14226"/>
    </source>
</evidence>
<evidence type="ECO:0000256" key="2">
    <source>
        <dbReference type="ARBA" id="ARBA00023002"/>
    </source>
</evidence>
<dbReference type="SUPFAM" id="SSF51197">
    <property type="entry name" value="Clavaminate synthase-like"/>
    <property type="match status" value="1"/>
</dbReference>
<dbReference type="GO" id="GO:0046872">
    <property type="term" value="F:metal ion binding"/>
    <property type="evidence" value="ECO:0007669"/>
    <property type="project" value="UniProtKB-KW"/>
</dbReference>